<evidence type="ECO:0000256" key="2">
    <source>
        <dbReference type="ARBA" id="ARBA00022737"/>
    </source>
</evidence>
<dbReference type="Pfam" id="PF21032">
    <property type="entry name" value="PROPPIN"/>
    <property type="match status" value="1"/>
</dbReference>
<evidence type="ECO:0000256" key="4">
    <source>
        <dbReference type="ARBA" id="ARBA00025740"/>
    </source>
</evidence>
<comment type="similarity">
    <text evidence="4">Belongs to the WD repeat PROPPIN family.</text>
</comment>
<evidence type="ECO:0000256" key="3">
    <source>
        <dbReference type="ARBA" id="ARBA00022803"/>
    </source>
</evidence>
<evidence type="ECO:0000256" key="6">
    <source>
        <dbReference type="SAM" id="MobiDB-lite"/>
    </source>
</evidence>
<evidence type="ECO:0000256" key="1">
    <source>
        <dbReference type="ARBA" id="ARBA00022574"/>
    </source>
</evidence>
<name>A0A7S4QZT3_9STRA</name>
<keyword evidence="1" id="KW-0853">WD repeat</keyword>
<evidence type="ECO:0000256" key="5">
    <source>
        <dbReference type="PROSITE-ProRule" id="PRU00339"/>
    </source>
</evidence>
<keyword evidence="2" id="KW-0677">Repeat</keyword>
<feature type="repeat" description="TPR" evidence="5">
    <location>
        <begin position="814"/>
        <end position="847"/>
    </location>
</feature>
<dbReference type="InterPro" id="IPR015943">
    <property type="entry name" value="WD40/YVTN_repeat-like_dom_sf"/>
</dbReference>
<dbReference type="SUPFAM" id="SSF50978">
    <property type="entry name" value="WD40 repeat-like"/>
    <property type="match status" value="1"/>
</dbReference>
<dbReference type="Gene3D" id="2.130.10.10">
    <property type="entry name" value="YVTN repeat-like/Quinoprotein amine dehydrogenase"/>
    <property type="match status" value="1"/>
</dbReference>
<dbReference type="SUPFAM" id="SSF48452">
    <property type="entry name" value="TPR-like"/>
    <property type="match status" value="3"/>
</dbReference>
<dbReference type="InterPro" id="IPR036322">
    <property type="entry name" value="WD40_repeat_dom_sf"/>
</dbReference>
<dbReference type="InterPro" id="IPR019734">
    <property type="entry name" value="TPR_rpt"/>
</dbReference>
<feature type="region of interest" description="Disordered" evidence="6">
    <location>
        <begin position="284"/>
        <end position="303"/>
    </location>
</feature>
<organism evidence="7">
    <name type="scientific">Ditylum brightwellii</name>
    <dbReference type="NCBI Taxonomy" id="49249"/>
    <lineage>
        <taxon>Eukaryota</taxon>
        <taxon>Sar</taxon>
        <taxon>Stramenopiles</taxon>
        <taxon>Ochrophyta</taxon>
        <taxon>Bacillariophyta</taxon>
        <taxon>Mediophyceae</taxon>
        <taxon>Lithodesmiophycidae</taxon>
        <taxon>Lithodesmiales</taxon>
        <taxon>Lithodesmiaceae</taxon>
        <taxon>Ditylum</taxon>
    </lineage>
</organism>
<gene>
    <name evidence="7" type="ORF">DBRI00130_LOCUS10606</name>
</gene>
<dbReference type="PROSITE" id="PS50005">
    <property type="entry name" value="TPR"/>
    <property type="match status" value="3"/>
</dbReference>
<proteinExistence type="inferred from homology"/>
<feature type="repeat" description="TPR" evidence="5">
    <location>
        <begin position="723"/>
        <end position="756"/>
    </location>
</feature>
<feature type="compositionally biased region" description="Basic residues" evidence="6">
    <location>
        <begin position="236"/>
        <end position="250"/>
    </location>
</feature>
<feature type="region of interest" description="Disordered" evidence="6">
    <location>
        <begin position="387"/>
        <end position="412"/>
    </location>
</feature>
<feature type="region of interest" description="Disordered" evidence="6">
    <location>
        <begin position="205"/>
        <end position="250"/>
    </location>
</feature>
<feature type="compositionally biased region" description="Polar residues" evidence="6">
    <location>
        <begin position="284"/>
        <end position="294"/>
    </location>
</feature>
<dbReference type="PANTHER" id="PTHR45641">
    <property type="entry name" value="TETRATRICOPEPTIDE REPEAT PROTEIN (AFU_ORTHOLOGUE AFUA_6G03870)"/>
    <property type="match status" value="1"/>
</dbReference>
<dbReference type="EMBL" id="HBNS01013144">
    <property type="protein sequence ID" value="CAE4599021.1"/>
    <property type="molecule type" value="Transcribed_RNA"/>
</dbReference>
<feature type="repeat" description="TPR" evidence="5">
    <location>
        <begin position="772"/>
        <end position="805"/>
    </location>
</feature>
<feature type="compositionally biased region" description="Acidic residues" evidence="6">
    <location>
        <begin position="209"/>
        <end position="227"/>
    </location>
</feature>
<feature type="region of interest" description="Disordered" evidence="6">
    <location>
        <begin position="152"/>
        <end position="176"/>
    </location>
</feature>
<protein>
    <submittedName>
        <fullName evidence="7">Uncharacterized protein</fullName>
    </submittedName>
</protein>
<dbReference type="Pfam" id="PF13424">
    <property type="entry name" value="TPR_12"/>
    <property type="match status" value="2"/>
</dbReference>
<dbReference type="PANTHER" id="PTHR45641:SF19">
    <property type="entry name" value="NEPHROCYSTIN-3"/>
    <property type="match status" value="1"/>
</dbReference>
<sequence>MTESVYTTYAHSFFDISQSVQEECFLVCRHSCDSSSFSTATTEEKEFKGNVISVYSVQDMKLLNCVKAHNHHEVVKMCIGGSKKGEQRLATCSSKGTVIRIFGPLPQLNKLYTLYRGSNPCTMYSLSFNSTATIIACSGSTGTIHIFDLEEESKKKKNEESSSTTKPSPKKKSSTRTKFTSVFFPETVSDKTESIRSFAKIRLKKGDDDNTDGAEDDDEEDEEEDDGSVSVNSSSPKRKKKKKKKKKVLKKVKKIFSPSKGSKSAKSGNSVVSEAQSVYSYASKTNYSSASKNTRSSEPKTEEQCIKEAKTLHQRGIVYERIADYDKAARYFTQSAWIYEGIGDEEEAASSRNKVNAIKDKITINLDELENEKAGFMVYHSAANSDANSIGSKKPAASSNAGSAAASNDDSDDYSVVSSIAESDTESVIAKKKKKKQLHKVVHKGLKKGVKNINQVFTDIGEAITDTVTDNIITSAIQSKTAAEAPVIADVTVSYNPEVENMSKRPVPKKYASTGAVNSSVAVQNFNVANTVPTRNSSKAEALETYYAGLVKLHKRDYEEARSLFEKAISLTKAPKYKETKKELNDMWEHHGDASAGLHDPIKADESYKKAIDLYQKGDKDAHEESMAKVLLKRGNMQVLMGSGLSRAKIYYNVALRIWKKSLSQEKINENATEARLCQLNYNAGVLSIKLEECGAAEKYFLEVIAIHISNTENDFEIIELTARANTSIGNIRYKDKKFTEAINYYEKALDLRNHNHDVNKPEEINDKEEITGIYSNLGRSYFQQKQPEQAMKFFQKANRTLLSEAKRNELLIAENWIQMGNVRFQQKEYDDARELYNDALKMQRKALQDETHETILQTCHDIALTHLKEGHYEKGLEIMEDVLKNKKEGEQKDLYLVRIYFDIIATYLKLKRGQKVKSHLRVSAQLLDDLKVPDNHPYRKKQMKYEAKLCKTPGMISN</sequence>
<feature type="compositionally biased region" description="Low complexity" evidence="6">
    <location>
        <begin position="396"/>
        <end position="412"/>
    </location>
</feature>
<dbReference type="Gene3D" id="1.25.40.10">
    <property type="entry name" value="Tetratricopeptide repeat domain"/>
    <property type="match status" value="4"/>
</dbReference>
<reference evidence="7" key="1">
    <citation type="submission" date="2021-01" db="EMBL/GenBank/DDBJ databases">
        <authorList>
            <person name="Corre E."/>
            <person name="Pelletier E."/>
            <person name="Niang G."/>
            <person name="Scheremetjew M."/>
            <person name="Finn R."/>
            <person name="Kale V."/>
            <person name="Holt S."/>
            <person name="Cochrane G."/>
            <person name="Meng A."/>
            <person name="Brown T."/>
            <person name="Cohen L."/>
        </authorList>
    </citation>
    <scope>NUCLEOTIDE SEQUENCE</scope>
    <source>
        <strain evidence="7">GSO104</strain>
    </source>
</reference>
<dbReference type="InterPro" id="IPR048720">
    <property type="entry name" value="PROPPIN"/>
</dbReference>
<evidence type="ECO:0000313" key="7">
    <source>
        <dbReference type="EMBL" id="CAE4599021.1"/>
    </source>
</evidence>
<keyword evidence="3 5" id="KW-0802">TPR repeat</keyword>
<accession>A0A7S4QZT3</accession>
<dbReference type="InterPro" id="IPR011990">
    <property type="entry name" value="TPR-like_helical_dom_sf"/>
</dbReference>
<dbReference type="AlphaFoldDB" id="A0A7S4QZT3"/>
<dbReference type="SMART" id="SM00028">
    <property type="entry name" value="TPR"/>
    <property type="match status" value="6"/>
</dbReference>